<evidence type="ECO:0000313" key="2">
    <source>
        <dbReference type="EMBL" id="OAG39401.1"/>
    </source>
</evidence>
<dbReference type="Proteomes" id="UP000077002">
    <property type="component" value="Unassembled WGS sequence"/>
</dbReference>
<accession>A0A177F6V0</accession>
<feature type="region of interest" description="Disordered" evidence="1">
    <location>
        <begin position="363"/>
        <end position="413"/>
    </location>
</feature>
<evidence type="ECO:0000256" key="1">
    <source>
        <dbReference type="SAM" id="MobiDB-lite"/>
    </source>
</evidence>
<sequence>MATKKTIMLGSLHEFSELASKELIQNDKDTRHDAEAAAFFYFDAPNQVFCAEINSEDQGTMPQFLSRMAGYIEYHQSFQPGFDDEPRIRPVEGTVMTDIIPEAYDEEAAEKNILLQYQSDEESNDQDALDGLVHLTTYWQPAKGNIGILPPMYAKDITRVTGSSLFAEEAEKRYRIFQGDFNLAREKLLRLEPLLEIFEKQSGNQSFPAVGNLLVWPPNHPDSRIEFVTMDLDHPGYQRVVVNRMEHNLSRKVIGELRLWNSKTQEFYTPRNLQKEAKKPTPTLQASRLWDTEVYTSFGDPRNMDPIITSNPDSADSGDPVPPQERPDPRIAAWTTNVVQSANPDIAPEAPMDSVAPTRRRVAIESDSEDEEPSVPTSEPLHSPTKEVTDTRSHLQTESEDLMDDKSQGAQNSESLLPPLLASNANESTLIDVSEAVNTDRAEQGSHAQNRTLDLLDAASEVNVIAATVQLGSLHQKNHDDPNLSEGLAYNPPSQSDAGLSSAATSYRQAEEPIEAEEISSSATDIASLVPEAPSTSPLTRPLHSGEYGQGFPTRSFRGQRGLHGYRGPTNTRYRGDSRRGTGQAHDYSQSQRVAQPEGFRSGEPAGEFDQRGYGRPRARYLFDRATRGQGHRRPRARTTYGTLVDLGPPATSGRTSTAPPGLDCNVPLLPAQATNTNFNQENSLGEPVPPRSAPSELHARSSVTSRSSASGLSRLRFSEAGSDYVTRFIPTFDQSAARERSIQQVQEAIAAMNKKAEEESPRFHSTMRQQGKNPGKTSNKQETETQKKARIAAALADAYPTSKNVPPRSRTASPKPDEMSKWKRQQLKKHSAMSGAYPGTVANELRAVQTTKLISLLEPAFEIGRAFSGKLTFELQFGQVLITPGQQLRDRTQHTVDDWSSYFDCRPGSAHTSSSFTKILTSNGADIDRVFELKGSIGNGTGKLWNPNPGPQSVSYEFHCQSRFNEDFQIVINESGKYELRKGLVTVGDVNIHVPAQVWDLSATLTGPLNWLDPSETVAQSISAFVESLHVLPGRNKLLLVFRQPNDHEIQVRNLIVRRESYHSTNRPDGRDILLKVTEAKNLQFRVHPEDKRLWQGYEGFETAYKDFADGGHIHYEMSLVHTGINDALKRNESLEIGELTDAKSTGKSLLDHSVMRSMLDIGVQTVSKMDFVGMRNYGTQQRLADKAQKDFEQLEAVLGPKAQTILKLPTVARDSSQALSRPSLLKNNSGTGGGGSVVPQYVPGVRMNTEAQVMIDETGRRYRLGLGGAKIPLVDDEKLSGSGESVIPDDSASQAGAPRARQSTPIGYKSTERQAGFW</sequence>
<feature type="region of interest" description="Disordered" evidence="1">
    <location>
        <begin position="300"/>
        <end position="329"/>
    </location>
</feature>
<organism evidence="2 3">
    <name type="scientific">Fonsecaea monophora</name>
    <dbReference type="NCBI Taxonomy" id="254056"/>
    <lineage>
        <taxon>Eukaryota</taxon>
        <taxon>Fungi</taxon>
        <taxon>Dikarya</taxon>
        <taxon>Ascomycota</taxon>
        <taxon>Pezizomycotina</taxon>
        <taxon>Eurotiomycetes</taxon>
        <taxon>Chaetothyriomycetidae</taxon>
        <taxon>Chaetothyriales</taxon>
        <taxon>Herpotrichiellaceae</taxon>
        <taxon>Fonsecaea</taxon>
    </lineage>
</organism>
<reference evidence="2 3" key="1">
    <citation type="submission" date="2016-03" db="EMBL/GenBank/DDBJ databases">
        <title>Draft genome sequence of the Fonsecaea monophora CBS 269.37.</title>
        <authorList>
            <person name="Bombassaro A."/>
            <person name="Vinicius W.A."/>
            <person name="De Hoog S."/>
            <person name="Sun J."/>
            <person name="Souza E.M."/>
            <person name="Raittz R.T."/>
            <person name="Costa F."/>
            <person name="Leao A.C."/>
            <person name="Tadra-Sfeir M.Z."/>
            <person name="Baura V."/>
            <person name="Balsanelli E."/>
            <person name="Pedrosa F.O."/>
            <person name="Moreno L.F."/>
            <person name="Steffens M.B."/>
            <person name="Xi L."/>
            <person name="Bocca A.L."/>
            <person name="Felipe M.S."/>
            <person name="Teixeira M."/>
            <person name="Telles Filho F.Q."/>
            <person name="Azevedo C.M."/>
            <person name="Gomes R."/>
            <person name="Vicente V.A."/>
        </authorList>
    </citation>
    <scope>NUCLEOTIDE SEQUENCE [LARGE SCALE GENOMIC DNA]</scope>
    <source>
        <strain evidence="2 3">CBS 269.37</strain>
    </source>
</reference>
<feature type="compositionally biased region" description="Low complexity" evidence="1">
    <location>
        <begin position="701"/>
        <end position="712"/>
    </location>
</feature>
<feature type="compositionally biased region" description="Polar residues" evidence="1">
    <location>
        <begin position="492"/>
        <end position="508"/>
    </location>
</feature>
<proteinExistence type="predicted"/>
<keyword evidence="3" id="KW-1185">Reference proteome</keyword>
<name>A0A177F6V0_9EURO</name>
<evidence type="ECO:0000313" key="3">
    <source>
        <dbReference type="Proteomes" id="UP000077002"/>
    </source>
</evidence>
<comment type="caution">
    <text evidence="2">The sequence shown here is derived from an EMBL/GenBank/DDBJ whole genome shotgun (WGS) entry which is preliminary data.</text>
</comment>
<dbReference type="OrthoDB" id="10265971at2759"/>
<feature type="region of interest" description="Disordered" evidence="1">
    <location>
        <begin position="1276"/>
        <end position="1320"/>
    </location>
</feature>
<feature type="region of interest" description="Disordered" evidence="1">
    <location>
        <begin position="753"/>
        <end position="822"/>
    </location>
</feature>
<feature type="compositionally biased region" description="Low complexity" evidence="1">
    <location>
        <begin position="519"/>
        <end position="528"/>
    </location>
</feature>
<dbReference type="GeneID" id="34601576"/>
<feature type="region of interest" description="Disordered" evidence="1">
    <location>
        <begin position="678"/>
        <end position="712"/>
    </location>
</feature>
<feature type="region of interest" description="Disordered" evidence="1">
    <location>
        <begin position="1221"/>
        <end position="1243"/>
    </location>
</feature>
<dbReference type="EMBL" id="LVKK01000044">
    <property type="protein sequence ID" value="OAG39401.1"/>
    <property type="molecule type" value="Genomic_DNA"/>
</dbReference>
<feature type="compositionally biased region" description="Basic and acidic residues" evidence="1">
    <location>
        <begin position="384"/>
        <end position="397"/>
    </location>
</feature>
<feature type="compositionally biased region" description="Polar residues" evidence="1">
    <location>
        <begin position="767"/>
        <end position="779"/>
    </location>
</feature>
<gene>
    <name evidence="2" type="ORF">AYO21_06417</name>
</gene>
<feature type="compositionally biased region" description="Polar residues" evidence="1">
    <location>
        <begin position="1221"/>
        <end position="1231"/>
    </location>
</feature>
<feature type="region of interest" description="Disordered" evidence="1">
    <location>
        <begin position="475"/>
        <end position="663"/>
    </location>
</feature>
<dbReference type="RefSeq" id="XP_022511353.1">
    <property type="nucleotide sequence ID" value="XM_022656377.1"/>
</dbReference>
<protein>
    <submittedName>
        <fullName evidence="2">Uncharacterized protein</fullName>
    </submittedName>
</protein>